<proteinExistence type="predicted"/>
<evidence type="ECO:0000313" key="1">
    <source>
        <dbReference type="EMBL" id="GFR06979.1"/>
    </source>
</evidence>
<organism evidence="1 2">
    <name type="scientific">Trichonephila clavata</name>
    <name type="common">Joro spider</name>
    <name type="synonym">Nephila clavata</name>
    <dbReference type="NCBI Taxonomy" id="2740835"/>
    <lineage>
        <taxon>Eukaryota</taxon>
        <taxon>Metazoa</taxon>
        <taxon>Ecdysozoa</taxon>
        <taxon>Arthropoda</taxon>
        <taxon>Chelicerata</taxon>
        <taxon>Arachnida</taxon>
        <taxon>Araneae</taxon>
        <taxon>Araneomorphae</taxon>
        <taxon>Entelegynae</taxon>
        <taxon>Araneoidea</taxon>
        <taxon>Nephilidae</taxon>
        <taxon>Trichonephila</taxon>
    </lineage>
</organism>
<protein>
    <submittedName>
        <fullName evidence="1">Uncharacterized protein</fullName>
    </submittedName>
</protein>
<dbReference type="Proteomes" id="UP000887116">
    <property type="component" value="Unassembled WGS sequence"/>
</dbReference>
<dbReference type="EMBL" id="BMAO01006210">
    <property type="protein sequence ID" value="GFR06979.1"/>
    <property type="molecule type" value="Genomic_DNA"/>
</dbReference>
<evidence type="ECO:0000313" key="2">
    <source>
        <dbReference type="Proteomes" id="UP000887116"/>
    </source>
</evidence>
<dbReference type="AlphaFoldDB" id="A0A8X6HPB9"/>
<accession>A0A8X6HPB9</accession>
<gene>
    <name evidence="1" type="ORF">TNCT_138531</name>
</gene>
<reference evidence="1" key="1">
    <citation type="submission" date="2020-07" db="EMBL/GenBank/DDBJ databases">
        <title>Multicomponent nature underlies the extraordinary mechanical properties of spider dragline silk.</title>
        <authorList>
            <person name="Kono N."/>
            <person name="Nakamura H."/>
            <person name="Mori M."/>
            <person name="Yoshida Y."/>
            <person name="Ohtoshi R."/>
            <person name="Malay A.D."/>
            <person name="Moran D.A.P."/>
            <person name="Tomita M."/>
            <person name="Numata K."/>
            <person name="Arakawa K."/>
        </authorList>
    </citation>
    <scope>NUCLEOTIDE SEQUENCE</scope>
</reference>
<sequence>MQMLIGFYVLASTIPFYYSDTRLIFFCCNHSPQKYSPKLCQCIKAGGNKHFIEAKVMPIRMKGYSPSKVGLDSVGYIKSEIDIEVKSSHAKLKKRMKKTRI</sequence>
<comment type="caution">
    <text evidence="1">The sequence shown here is derived from an EMBL/GenBank/DDBJ whole genome shotgun (WGS) entry which is preliminary data.</text>
</comment>
<name>A0A8X6HPB9_TRICU</name>
<keyword evidence="2" id="KW-1185">Reference proteome</keyword>